<reference evidence="4" key="1">
    <citation type="submission" date="2020-05" db="UniProtKB">
        <authorList>
            <consortium name="EnsemblMetazoa"/>
        </authorList>
    </citation>
    <scope>IDENTIFICATION</scope>
    <source>
        <strain evidence="4">BB02</strain>
    </source>
</reference>
<dbReference type="KEGG" id="bgt:106073432"/>
<evidence type="ECO:0000313" key="4">
    <source>
        <dbReference type="EnsemblMetazoa" id="BGLB039033-PC"/>
    </source>
</evidence>
<keyword evidence="1" id="KW-0175">Coiled coil</keyword>
<gene>
    <name evidence="4" type="primary">106073432</name>
</gene>
<organism evidence="4 5">
    <name type="scientific">Biomphalaria glabrata</name>
    <name type="common">Bloodfluke planorb</name>
    <name type="synonym">Freshwater snail</name>
    <dbReference type="NCBI Taxonomy" id="6526"/>
    <lineage>
        <taxon>Eukaryota</taxon>
        <taxon>Metazoa</taxon>
        <taxon>Spiralia</taxon>
        <taxon>Lophotrochozoa</taxon>
        <taxon>Mollusca</taxon>
        <taxon>Gastropoda</taxon>
        <taxon>Heterobranchia</taxon>
        <taxon>Euthyneura</taxon>
        <taxon>Panpulmonata</taxon>
        <taxon>Hygrophila</taxon>
        <taxon>Lymnaeoidea</taxon>
        <taxon>Planorbidae</taxon>
        <taxon>Biomphalaria</taxon>
    </lineage>
</organism>
<dbReference type="SUPFAM" id="SSF141086">
    <property type="entry name" value="Agglutinin HPA-like"/>
    <property type="match status" value="1"/>
</dbReference>
<dbReference type="Gene3D" id="2.60.40.2080">
    <property type="match status" value="1"/>
</dbReference>
<dbReference type="VEuPathDB" id="VectorBase:BGLB039033"/>
<feature type="signal peptide" evidence="2">
    <location>
        <begin position="1"/>
        <end position="23"/>
    </location>
</feature>
<evidence type="ECO:0000313" key="5">
    <source>
        <dbReference type="Proteomes" id="UP000076420"/>
    </source>
</evidence>
<dbReference type="AlphaFoldDB" id="A0A2C9M688"/>
<proteinExistence type="predicted"/>
<dbReference type="Pfam" id="PF09458">
    <property type="entry name" value="H_lectin"/>
    <property type="match status" value="1"/>
</dbReference>
<name>A0A2C9M688_BIOGL</name>
<evidence type="ECO:0000256" key="1">
    <source>
        <dbReference type="SAM" id="Coils"/>
    </source>
</evidence>
<evidence type="ECO:0000256" key="2">
    <source>
        <dbReference type="SAM" id="SignalP"/>
    </source>
</evidence>
<sequence length="246" mass="28211">MSVVCIQTNAALFLCMFVLSILAGSISLSQVNNTTQHNSQDNIPYVEVNWRRSEEDQIGHHACTARKLDDNSEEVTCSTQVKFRQNKLDGLSEKTQSLQDRLKQLEARFEHFLQQQKDELYSVDSLEQRLNVTVENLDIVRNTLSNIRTEEGFVNCYDSNGFSLFPSEGLPNRVRFIKVNFTKPFSKIPEVWGSIRAVSTNKNTNFRYLFTVRNIDTLGFTLGCHTWGDTIIDGIDYQWRATTPIN</sequence>
<dbReference type="GO" id="GO:0007155">
    <property type="term" value="P:cell adhesion"/>
    <property type="evidence" value="ECO:0007669"/>
    <property type="project" value="InterPro"/>
</dbReference>
<dbReference type="Proteomes" id="UP000076420">
    <property type="component" value="Unassembled WGS sequence"/>
</dbReference>
<keyword evidence="2" id="KW-0732">Signal</keyword>
<feature type="chain" id="PRO_5014285139" description="H-type lectin domain-containing protein" evidence="2">
    <location>
        <begin position="24"/>
        <end position="246"/>
    </location>
</feature>
<dbReference type="SUPFAM" id="SSF57997">
    <property type="entry name" value="Tropomyosin"/>
    <property type="match status" value="1"/>
</dbReference>
<dbReference type="InterPro" id="IPR037221">
    <property type="entry name" value="H-type_lectin_dom_sf"/>
</dbReference>
<dbReference type="VEuPathDB" id="VectorBase:BGLAX_050887"/>
<feature type="domain" description="H-type lectin" evidence="3">
    <location>
        <begin position="178"/>
        <end position="242"/>
    </location>
</feature>
<dbReference type="EnsemblMetazoa" id="BGLB039033-RB">
    <property type="protein sequence ID" value="BGLB039033-PB"/>
    <property type="gene ID" value="BGLB039033"/>
</dbReference>
<dbReference type="GO" id="GO:0030246">
    <property type="term" value="F:carbohydrate binding"/>
    <property type="evidence" value="ECO:0007669"/>
    <property type="project" value="InterPro"/>
</dbReference>
<feature type="coiled-coil region" evidence="1">
    <location>
        <begin position="88"/>
        <end position="115"/>
    </location>
</feature>
<accession>A0A2C9M688</accession>
<evidence type="ECO:0000259" key="3">
    <source>
        <dbReference type="Pfam" id="PF09458"/>
    </source>
</evidence>
<protein>
    <recommendedName>
        <fullName evidence="3">H-type lectin domain-containing protein</fullName>
    </recommendedName>
</protein>
<dbReference type="InterPro" id="IPR019019">
    <property type="entry name" value="H-type_lectin_domain"/>
</dbReference>
<dbReference type="EnsemblMetazoa" id="BGLB039033-RC">
    <property type="protein sequence ID" value="BGLB039033-PC"/>
    <property type="gene ID" value="BGLB039033"/>
</dbReference>